<dbReference type="AlphaFoldDB" id="A0A5C6F7X4"/>
<evidence type="ECO:0000259" key="2">
    <source>
        <dbReference type="Pfam" id="PF18096"/>
    </source>
</evidence>
<feature type="region of interest" description="Disordered" evidence="1">
    <location>
        <begin position="151"/>
        <end position="178"/>
    </location>
</feature>
<dbReference type="SUPFAM" id="SSF53335">
    <property type="entry name" value="S-adenosyl-L-methionine-dependent methyltransferases"/>
    <property type="match status" value="1"/>
</dbReference>
<dbReference type="Gene3D" id="3.40.50.150">
    <property type="entry name" value="Vaccinia Virus protein VP39"/>
    <property type="match status" value="1"/>
</dbReference>
<comment type="caution">
    <text evidence="3">The sequence shown here is derived from an EMBL/GenBank/DDBJ whole genome shotgun (WGS) entry which is preliminary data.</text>
</comment>
<proteinExistence type="predicted"/>
<evidence type="ECO:0000313" key="4">
    <source>
        <dbReference type="Proteomes" id="UP000318288"/>
    </source>
</evidence>
<dbReference type="Proteomes" id="UP000318288">
    <property type="component" value="Unassembled WGS sequence"/>
</dbReference>
<evidence type="ECO:0000313" key="3">
    <source>
        <dbReference type="EMBL" id="TWU56680.1"/>
    </source>
</evidence>
<feature type="compositionally biased region" description="Basic and acidic residues" evidence="1">
    <location>
        <begin position="156"/>
        <end position="171"/>
    </location>
</feature>
<dbReference type="InterPro" id="IPR029063">
    <property type="entry name" value="SAM-dependent_MTases_sf"/>
</dbReference>
<reference evidence="3 4" key="1">
    <citation type="submission" date="2019-02" db="EMBL/GenBank/DDBJ databases">
        <title>Deep-cultivation of Planctomycetes and their phenomic and genomic characterization uncovers novel biology.</title>
        <authorList>
            <person name="Wiegand S."/>
            <person name="Jogler M."/>
            <person name="Boedeker C."/>
            <person name="Pinto D."/>
            <person name="Vollmers J."/>
            <person name="Rivas-Marin E."/>
            <person name="Kohn T."/>
            <person name="Peeters S.H."/>
            <person name="Heuer A."/>
            <person name="Rast P."/>
            <person name="Oberbeckmann S."/>
            <person name="Bunk B."/>
            <person name="Jeske O."/>
            <person name="Meyerdierks A."/>
            <person name="Storesund J.E."/>
            <person name="Kallscheuer N."/>
            <person name="Luecker S."/>
            <person name="Lage O.M."/>
            <person name="Pohl T."/>
            <person name="Merkel B.J."/>
            <person name="Hornburger P."/>
            <person name="Mueller R.-W."/>
            <person name="Bruemmer F."/>
            <person name="Labrenz M."/>
            <person name="Spormann A.M."/>
            <person name="Op Den Camp H."/>
            <person name="Overmann J."/>
            <person name="Amann R."/>
            <person name="Jetten M.S.M."/>
            <person name="Mascher T."/>
            <person name="Medema M.H."/>
            <person name="Devos D.P."/>
            <person name="Kaster A.-K."/>
            <person name="Ovreas L."/>
            <person name="Rohde M."/>
            <person name="Galperin M.Y."/>
            <person name="Jogler C."/>
        </authorList>
    </citation>
    <scope>NUCLEOTIDE SEQUENCE [LARGE SCALE GENOMIC DNA]</scope>
    <source>
        <strain evidence="3 4">Poly51</strain>
    </source>
</reference>
<protein>
    <recommendedName>
        <fullName evidence="2">THUMP-like domain-containing protein</fullName>
    </recommendedName>
</protein>
<name>A0A5C6F7X4_9BACT</name>
<keyword evidence="4" id="KW-1185">Reference proteome</keyword>
<dbReference type="InterPro" id="IPR041497">
    <property type="entry name" value="Thump-like"/>
</dbReference>
<dbReference type="EMBL" id="SJPW01000003">
    <property type="protein sequence ID" value="TWU56680.1"/>
    <property type="molecule type" value="Genomic_DNA"/>
</dbReference>
<sequence length="408" mass="44145">MTEGLVERLHDLHDTMVSLADGPSPDAKTIKRLRDELGEDIASLVLTSAALLSKTQAKLGTGVWWATEKSLQQATPWQVAKLKATWFGDRPMMDLCSGIGGDAIELARRGDVIAIDQDEVTAAMAGANLSRMNSPSLATARCDDVTTVDIPAGHGVHIDPDRRPSGHRTSDPDQYSPSWSDVTAILGKTDSSIVKLAPAATVDTSTCPPAHRSWISLAGTVREQTMICGDAIRMADLPVMGRSAFRVRNDASWSSFVSLTAQDERSKKATRISEYLVDPDAAIRAAGLTIEFANRFAMATLGKPSGFLTADETAARAIAESDLAVVGRVIWSGAADDRKLRRELRSRNVYPETIKVRGSDHDPTVLAKRYRPTGETPVTLWIGRNSERVFAALTQPLETVDSIATRIL</sequence>
<gene>
    <name evidence="3" type="ORF">Poly51_25970</name>
</gene>
<accession>A0A5C6F7X4</accession>
<dbReference type="Pfam" id="PF18096">
    <property type="entry name" value="Thump_like"/>
    <property type="match status" value="1"/>
</dbReference>
<organism evidence="3 4">
    <name type="scientific">Rubripirellula tenax</name>
    <dbReference type="NCBI Taxonomy" id="2528015"/>
    <lineage>
        <taxon>Bacteria</taxon>
        <taxon>Pseudomonadati</taxon>
        <taxon>Planctomycetota</taxon>
        <taxon>Planctomycetia</taxon>
        <taxon>Pirellulales</taxon>
        <taxon>Pirellulaceae</taxon>
        <taxon>Rubripirellula</taxon>
    </lineage>
</organism>
<evidence type="ECO:0000256" key="1">
    <source>
        <dbReference type="SAM" id="MobiDB-lite"/>
    </source>
</evidence>
<feature type="domain" description="THUMP-like" evidence="2">
    <location>
        <begin position="335"/>
        <end position="385"/>
    </location>
</feature>